<dbReference type="AlphaFoldDB" id="A0AAD7FN94"/>
<proteinExistence type="predicted"/>
<gene>
    <name evidence="1" type="ORF">FB45DRAFT_531692</name>
</gene>
<evidence type="ECO:0000313" key="1">
    <source>
        <dbReference type="EMBL" id="KAJ7630268.1"/>
    </source>
</evidence>
<keyword evidence="2" id="KW-1185">Reference proteome</keyword>
<evidence type="ECO:0008006" key="3">
    <source>
        <dbReference type="Google" id="ProtNLM"/>
    </source>
</evidence>
<dbReference type="CDD" id="cd12148">
    <property type="entry name" value="fungal_TF_MHR"/>
    <property type="match status" value="1"/>
</dbReference>
<name>A0AAD7FN94_9AGAR</name>
<organism evidence="1 2">
    <name type="scientific">Roridomyces roridus</name>
    <dbReference type="NCBI Taxonomy" id="1738132"/>
    <lineage>
        <taxon>Eukaryota</taxon>
        <taxon>Fungi</taxon>
        <taxon>Dikarya</taxon>
        <taxon>Basidiomycota</taxon>
        <taxon>Agaricomycotina</taxon>
        <taxon>Agaricomycetes</taxon>
        <taxon>Agaricomycetidae</taxon>
        <taxon>Agaricales</taxon>
        <taxon>Marasmiineae</taxon>
        <taxon>Mycenaceae</taxon>
        <taxon>Roridomyces</taxon>
    </lineage>
</organism>
<evidence type="ECO:0000313" key="2">
    <source>
        <dbReference type="Proteomes" id="UP001221142"/>
    </source>
</evidence>
<dbReference type="Proteomes" id="UP001221142">
    <property type="component" value="Unassembled WGS sequence"/>
</dbReference>
<reference evidence="1" key="1">
    <citation type="submission" date="2023-03" db="EMBL/GenBank/DDBJ databases">
        <title>Massive genome expansion in bonnet fungi (Mycena s.s.) driven by repeated elements and novel gene families across ecological guilds.</title>
        <authorList>
            <consortium name="Lawrence Berkeley National Laboratory"/>
            <person name="Harder C.B."/>
            <person name="Miyauchi S."/>
            <person name="Viragh M."/>
            <person name="Kuo A."/>
            <person name="Thoen E."/>
            <person name="Andreopoulos B."/>
            <person name="Lu D."/>
            <person name="Skrede I."/>
            <person name="Drula E."/>
            <person name="Henrissat B."/>
            <person name="Morin E."/>
            <person name="Kohler A."/>
            <person name="Barry K."/>
            <person name="LaButti K."/>
            <person name="Morin E."/>
            <person name="Salamov A."/>
            <person name="Lipzen A."/>
            <person name="Mereny Z."/>
            <person name="Hegedus B."/>
            <person name="Baldrian P."/>
            <person name="Stursova M."/>
            <person name="Weitz H."/>
            <person name="Taylor A."/>
            <person name="Grigoriev I.V."/>
            <person name="Nagy L.G."/>
            <person name="Martin F."/>
            <person name="Kauserud H."/>
        </authorList>
    </citation>
    <scope>NUCLEOTIDE SEQUENCE</scope>
    <source>
        <strain evidence="1">9284</strain>
    </source>
</reference>
<protein>
    <recommendedName>
        <fullName evidence="3">Transcription factor domain-containing protein</fullName>
    </recommendedName>
</protein>
<sequence>MYLDLDVRFIQYHRNYVEDERWNRAFWCIILDGKLSTFLGRTPSLHADSEDFDVAPPLEVDHEYWEFPHGFLQPSALLFFPTRFDCARNGLRVPVLETGRIQILTKTLRRLCSLFDWN</sequence>
<comment type="caution">
    <text evidence="1">The sequence shown here is derived from an EMBL/GenBank/DDBJ whole genome shotgun (WGS) entry which is preliminary data.</text>
</comment>
<accession>A0AAD7FN94</accession>
<dbReference type="EMBL" id="JARKIF010000009">
    <property type="protein sequence ID" value="KAJ7630268.1"/>
    <property type="molecule type" value="Genomic_DNA"/>
</dbReference>